<dbReference type="InterPro" id="IPR002110">
    <property type="entry name" value="Ankyrin_rpt"/>
</dbReference>
<dbReference type="GO" id="GO:0005789">
    <property type="term" value="C:endoplasmic reticulum membrane"/>
    <property type="evidence" value="ECO:0007669"/>
    <property type="project" value="UniProtKB-SubCell"/>
</dbReference>
<evidence type="ECO:0000313" key="12">
    <source>
        <dbReference type="Proteomes" id="UP001370490"/>
    </source>
</evidence>
<keyword evidence="2" id="KW-0677">Repeat</keyword>
<keyword evidence="3" id="KW-0256">Endoplasmic reticulum</keyword>
<protein>
    <submittedName>
        <fullName evidence="11">Ankyrin repeat</fullName>
    </submittedName>
</protein>
<feature type="compositionally biased region" description="Basic and acidic residues" evidence="9">
    <location>
        <begin position="597"/>
        <end position="610"/>
    </location>
</feature>
<dbReference type="PROSITE" id="PS50088">
    <property type="entry name" value="ANK_REPEAT"/>
    <property type="match status" value="1"/>
</dbReference>
<dbReference type="Pfam" id="PF11904">
    <property type="entry name" value="ANKRD13_C"/>
    <property type="match status" value="1"/>
</dbReference>
<feature type="region of interest" description="Disordered" evidence="9">
    <location>
        <begin position="340"/>
        <end position="360"/>
    </location>
</feature>
<dbReference type="PANTHER" id="PTHR12447:SF25">
    <property type="entry name" value="ANKYRIN REPEAT DOMAIN-CONTAINING PROTEIN 13C"/>
    <property type="match status" value="1"/>
</dbReference>
<evidence type="ECO:0000313" key="11">
    <source>
        <dbReference type="EMBL" id="KAK6915324.1"/>
    </source>
</evidence>
<evidence type="ECO:0000256" key="2">
    <source>
        <dbReference type="ARBA" id="ARBA00022737"/>
    </source>
</evidence>
<dbReference type="Gene3D" id="1.25.40.20">
    <property type="entry name" value="Ankyrin repeat-containing domain"/>
    <property type="match status" value="1"/>
</dbReference>
<proteinExistence type="predicted"/>
<dbReference type="Pfam" id="PF12796">
    <property type="entry name" value="Ank_2"/>
    <property type="match status" value="1"/>
</dbReference>
<keyword evidence="5" id="KW-0472">Membrane</keyword>
<gene>
    <name evidence="11" type="ORF">RJ641_020441</name>
</gene>
<name>A0AAN8UJR8_9MAGN</name>
<dbReference type="AlphaFoldDB" id="A0AAN8UJR8"/>
<evidence type="ECO:0000256" key="5">
    <source>
        <dbReference type="ARBA" id="ARBA00023136"/>
    </source>
</evidence>
<feature type="compositionally biased region" description="Low complexity" evidence="9">
    <location>
        <begin position="427"/>
        <end position="437"/>
    </location>
</feature>
<keyword evidence="12" id="KW-1185">Reference proteome</keyword>
<dbReference type="SMART" id="SM00248">
    <property type="entry name" value="ANK"/>
    <property type="match status" value="3"/>
</dbReference>
<dbReference type="InterPro" id="IPR055285">
    <property type="entry name" value="ANKRD13_C"/>
</dbReference>
<evidence type="ECO:0000256" key="8">
    <source>
        <dbReference type="PROSITE-ProRule" id="PRU00023"/>
    </source>
</evidence>
<dbReference type="SUPFAM" id="SSF48403">
    <property type="entry name" value="Ankyrin repeat"/>
    <property type="match status" value="1"/>
</dbReference>
<evidence type="ECO:0000256" key="9">
    <source>
        <dbReference type="SAM" id="MobiDB-lite"/>
    </source>
</evidence>
<evidence type="ECO:0000256" key="1">
    <source>
        <dbReference type="ARBA" id="ARBA00004586"/>
    </source>
</evidence>
<dbReference type="InterPro" id="IPR036770">
    <property type="entry name" value="Ankyrin_rpt-contain_sf"/>
</dbReference>
<reference evidence="11 12" key="1">
    <citation type="submission" date="2023-12" db="EMBL/GenBank/DDBJ databases">
        <title>A high-quality genome assembly for Dillenia turbinata (Dilleniales).</title>
        <authorList>
            <person name="Chanderbali A."/>
        </authorList>
    </citation>
    <scope>NUCLEOTIDE SEQUENCE [LARGE SCALE GENOMIC DNA]</scope>
    <source>
        <strain evidence="11">LSX21</strain>
        <tissue evidence="11">Leaf</tissue>
    </source>
</reference>
<dbReference type="PANTHER" id="PTHR12447">
    <property type="entry name" value="ANKYRIN REPEAT DOMAIN-CONTAINING PROTEIN 13"/>
    <property type="match status" value="1"/>
</dbReference>
<accession>A0AAN8UJR8</accession>
<feature type="region of interest" description="Disordered" evidence="9">
    <location>
        <begin position="597"/>
        <end position="618"/>
    </location>
</feature>
<feature type="domain" description="Ankyrin repeat" evidence="10">
    <location>
        <begin position="189"/>
        <end position="577"/>
    </location>
</feature>
<dbReference type="PROSITE" id="PS50297">
    <property type="entry name" value="ANK_REP_REGION"/>
    <property type="match status" value="1"/>
</dbReference>
<comment type="subcellular location">
    <subcellularLocation>
        <location evidence="1">Endoplasmic reticulum membrane</location>
    </subcellularLocation>
</comment>
<keyword evidence="4 8" id="KW-0040">ANK repeat</keyword>
<keyword evidence="6" id="KW-0143">Chaperone</keyword>
<dbReference type="Proteomes" id="UP001370490">
    <property type="component" value="Unassembled WGS sequence"/>
</dbReference>
<evidence type="ECO:0000256" key="4">
    <source>
        <dbReference type="ARBA" id="ARBA00023043"/>
    </source>
</evidence>
<feature type="compositionally biased region" description="Basic residues" evidence="9">
    <location>
        <begin position="445"/>
        <end position="455"/>
    </location>
</feature>
<sequence>MVGEGKSTPLLSSYAQSPIHLAIITRDHDALSRIVSSLPFPPNSATTITESLTAELRAKSLSSAVDFRDVPRGETPLHLAVRLRDELSVDILIDAGARLGFVNDDGWTALQEAICSKQENIVKLIVKNFQILVYNRWNRRIPRLIESANSVSDFHGEIVYKFESSLIPFIDRILPSDTFRVWKRGSCFRIDSTFAGFVGFRIRRLDQSFYFFGEGCEIGGRVLSPGSMVLVVGKEKVMLNLSEEMRNGMKDSEVERKVKSMLQSNVYSAWITMSDAEVVRRLDWRRQEKFEMVGNWSAKAYDMRNVSASFKSRRVPGSKTDIDEPLSFINDCRRFFNGGDDADHGEASSSLTAEEKEQLENALGEGNCDGFCEVESVVVGNHKNGEGSKKSWIEWKKRESNNARGDDEENSQMIKKLLKAAIEGGSRRSSIPRSSSSEEMGNDKKGHKKEKKSKGKGSGLKNVKEFKISLKPVLWLTSDFPLKTDELLPLLEVLGDGLRTARRLKEFLASKVPHGTFPVKIAIPIIPTITILMNFTKFEVLQPSEKFPIPPSGPAHFHDSICFKEEFDPFSIPSNYTWIDYEDFRCLLLGKKAKIRKEREKPEATEHGSEEGYAQMRN</sequence>
<comment type="function">
    <text evidence="7">Acts as a molecular chaperone for G protein-coupled receptors, regulating their biogenesis and exit from the ER.</text>
</comment>
<evidence type="ECO:0000256" key="7">
    <source>
        <dbReference type="ARBA" id="ARBA00037107"/>
    </source>
</evidence>
<dbReference type="EMBL" id="JBAMMX010000025">
    <property type="protein sequence ID" value="KAK6915324.1"/>
    <property type="molecule type" value="Genomic_DNA"/>
</dbReference>
<dbReference type="InterPro" id="IPR021832">
    <property type="entry name" value="ANKRD13"/>
</dbReference>
<feature type="region of interest" description="Disordered" evidence="9">
    <location>
        <begin position="422"/>
        <end position="458"/>
    </location>
</feature>
<feature type="repeat" description="ANK" evidence="8">
    <location>
        <begin position="72"/>
        <end position="104"/>
    </location>
</feature>
<evidence type="ECO:0000256" key="6">
    <source>
        <dbReference type="ARBA" id="ARBA00023186"/>
    </source>
</evidence>
<comment type="caution">
    <text evidence="11">The sequence shown here is derived from an EMBL/GenBank/DDBJ whole genome shotgun (WGS) entry which is preliminary data.</text>
</comment>
<evidence type="ECO:0000256" key="3">
    <source>
        <dbReference type="ARBA" id="ARBA00022824"/>
    </source>
</evidence>
<evidence type="ECO:0000259" key="10">
    <source>
        <dbReference type="Pfam" id="PF11904"/>
    </source>
</evidence>
<organism evidence="11 12">
    <name type="scientific">Dillenia turbinata</name>
    <dbReference type="NCBI Taxonomy" id="194707"/>
    <lineage>
        <taxon>Eukaryota</taxon>
        <taxon>Viridiplantae</taxon>
        <taxon>Streptophyta</taxon>
        <taxon>Embryophyta</taxon>
        <taxon>Tracheophyta</taxon>
        <taxon>Spermatophyta</taxon>
        <taxon>Magnoliopsida</taxon>
        <taxon>eudicotyledons</taxon>
        <taxon>Gunneridae</taxon>
        <taxon>Pentapetalae</taxon>
        <taxon>Dilleniales</taxon>
        <taxon>Dilleniaceae</taxon>
        <taxon>Dillenia</taxon>
    </lineage>
</organism>